<dbReference type="InterPro" id="IPR001461">
    <property type="entry name" value="Aspartic_peptidase_A1"/>
</dbReference>
<protein>
    <recommendedName>
        <fullName evidence="2">Peptidase A1 domain-containing protein</fullName>
    </recommendedName>
</protein>
<gene>
    <name evidence="3" type="ORF">WJX84_010636</name>
</gene>
<dbReference type="SUPFAM" id="SSF50630">
    <property type="entry name" value="Acid proteases"/>
    <property type="match status" value="1"/>
</dbReference>
<dbReference type="PANTHER" id="PTHR47966">
    <property type="entry name" value="BETA-SITE APP-CLEAVING ENZYME, ISOFORM A-RELATED"/>
    <property type="match status" value="1"/>
</dbReference>
<organism evidence="3 4">
    <name type="scientific">Apatococcus fuscideae</name>
    <dbReference type="NCBI Taxonomy" id="2026836"/>
    <lineage>
        <taxon>Eukaryota</taxon>
        <taxon>Viridiplantae</taxon>
        <taxon>Chlorophyta</taxon>
        <taxon>core chlorophytes</taxon>
        <taxon>Trebouxiophyceae</taxon>
        <taxon>Chlorellales</taxon>
        <taxon>Chlorellaceae</taxon>
        <taxon>Apatococcus</taxon>
    </lineage>
</organism>
<name>A0AAW1SYZ5_9CHLO</name>
<dbReference type="CDD" id="cd05471">
    <property type="entry name" value="pepsin_like"/>
    <property type="match status" value="1"/>
</dbReference>
<dbReference type="Pfam" id="PF00026">
    <property type="entry name" value="Asp"/>
    <property type="match status" value="1"/>
</dbReference>
<evidence type="ECO:0000259" key="2">
    <source>
        <dbReference type="PROSITE" id="PS51767"/>
    </source>
</evidence>
<dbReference type="AlphaFoldDB" id="A0AAW1SYZ5"/>
<feature type="domain" description="Peptidase A1" evidence="2">
    <location>
        <begin position="1"/>
        <end position="134"/>
    </location>
</feature>
<dbReference type="Proteomes" id="UP001485043">
    <property type="component" value="Unassembled WGS sequence"/>
</dbReference>
<dbReference type="GO" id="GO:0004190">
    <property type="term" value="F:aspartic-type endopeptidase activity"/>
    <property type="evidence" value="ECO:0007669"/>
    <property type="project" value="InterPro"/>
</dbReference>
<dbReference type="GO" id="GO:0006508">
    <property type="term" value="P:proteolysis"/>
    <property type="evidence" value="ECO:0007669"/>
    <property type="project" value="InterPro"/>
</dbReference>
<comment type="caution">
    <text evidence="3">The sequence shown here is derived from an EMBL/GenBank/DDBJ whole genome shotgun (WGS) entry which is preliminary data.</text>
</comment>
<sequence length="134" mass="14181">MFPTMFCPMLVTRALADSTNATIFISYGTGEVRVAPVNDTLRVGAVSIPRQGIGVAGSVTADYASSSYDGLFGLGFPNNSALNSTPPFFNMIQEGKLQQNVFSVWLNPDLAALDAGEITIGGLNHSRFSGNLTM</sequence>
<proteinExistence type="inferred from homology"/>
<dbReference type="PANTHER" id="PTHR47966:SF51">
    <property type="entry name" value="BETA-SITE APP-CLEAVING ENZYME, ISOFORM A-RELATED"/>
    <property type="match status" value="1"/>
</dbReference>
<dbReference type="PROSITE" id="PS00019">
    <property type="entry name" value="ACTININ_1"/>
    <property type="match status" value="1"/>
</dbReference>
<reference evidence="3 4" key="1">
    <citation type="journal article" date="2024" name="Nat. Commun.">
        <title>Phylogenomics reveals the evolutionary origins of lichenization in chlorophyte algae.</title>
        <authorList>
            <person name="Puginier C."/>
            <person name="Libourel C."/>
            <person name="Otte J."/>
            <person name="Skaloud P."/>
            <person name="Haon M."/>
            <person name="Grisel S."/>
            <person name="Petersen M."/>
            <person name="Berrin J.G."/>
            <person name="Delaux P.M."/>
            <person name="Dal Grande F."/>
            <person name="Keller J."/>
        </authorList>
    </citation>
    <scope>NUCLEOTIDE SEQUENCE [LARGE SCALE GENOMIC DNA]</scope>
    <source>
        <strain evidence="3 4">SAG 2523</strain>
    </source>
</reference>
<dbReference type="PROSITE" id="PS51767">
    <property type="entry name" value="PEPTIDASE_A1"/>
    <property type="match status" value="1"/>
</dbReference>
<dbReference type="InterPro" id="IPR034164">
    <property type="entry name" value="Pepsin-like_dom"/>
</dbReference>
<keyword evidence="4" id="KW-1185">Reference proteome</keyword>
<comment type="similarity">
    <text evidence="1">Belongs to the peptidase A1 family.</text>
</comment>
<accession>A0AAW1SYZ5</accession>
<dbReference type="Gene3D" id="2.40.70.10">
    <property type="entry name" value="Acid Proteases"/>
    <property type="match status" value="1"/>
</dbReference>
<dbReference type="EMBL" id="JALJOV010000679">
    <property type="protein sequence ID" value="KAK9861936.1"/>
    <property type="molecule type" value="Genomic_DNA"/>
</dbReference>
<evidence type="ECO:0000256" key="1">
    <source>
        <dbReference type="ARBA" id="ARBA00007447"/>
    </source>
</evidence>
<evidence type="ECO:0000313" key="3">
    <source>
        <dbReference type="EMBL" id="KAK9861936.1"/>
    </source>
</evidence>
<evidence type="ECO:0000313" key="4">
    <source>
        <dbReference type="Proteomes" id="UP001485043"/>
    </source>
</evidence>
<dbReference type="InterPro" id="IPR033121">
    <property type="entry name" value="PEPTIDASE_A1"/>
</dbReference>
<dbReference type="InterPro" id="IPR001589">
    <property type="entry name" value="Actinin_actin-bd_CS"/>
</dbReference>
<dbReference type="InterPro" id="IPR021109">
    <property type="entry name" value="Peptidase_aspartic_dom_sf"/>
</dbReference>